<dbReference type="EMBL" id="LSZW01000055">
    <property type="protein sequence ID" value="KXK65859.1"/>
    <property type="molecule type" value="Genomic_DNA"/>
</dbReference>
<keyword evidence="2" id="KW-1185">Reference proteome</keyword>
<reference evidence="1 2" key="1">
    <citation type="submission" date="2016-02" db="EMBL/GenBank/DDBJ databases">
        <authorList>
            <person name="Wen L."/>
            <person name="He K."/>
            <person name="Yang H."/>
        </authorList>
    </citation>
    <scope>NUCLEOTIDE SEQUENCE [LARGE SCALE GENOMIC DNA]</scope>
    <source>
        <strain evidence="1 2">DSM 22607</strain>
    </source>
</reference>
<comment type="caution">
    <text evidence="1">The sequence shown here is derived from an EMBL/GenBank/DDBJ whole genome shotgun (WGS) entry which is preliminary data.</text>
</comment>
<dbReference type="Proteomes" id="UP000070366">
    <property type="component" value="Unassembled WGS sequence"/>
</dbReference>
<accession>A0A136Q5D5</accession>
<gene>
    <name evidence="1" type="ORF">HMPREF3293_01352</name>
</gene>
<protein>
    <submittedName>
        <fullName evidence="1">Uncharacterized protein</fullName>
    </submittedName>
</protein>
<sequence length="52" mass="6121">MVMSAFVFTRALFLLQQSKLYKIRFITTTAGRDAHRRNVNMPGIQDIRFFVN</sequence>
<organism evidence="1 2">
    <name type="scientific">Christensenella minuta</name>
    <dbReference type="NCBI Taxonomy" id="626937"/>
    <lineage>
        <taxon>Bacteria</taxon>
        <taxon>Bacillati</taxon>
        <taxon>Bacillota</taxon>
        <taxon>Clostridia</taxon>
        <taxon>Christensenellales</taxon>
        <taxon>Christensenellaceae</taxon>
        <taxon>Christensenella</taxon>
    </lineage>
</organism>
<dbReference type="STRING" id="626937.HMPREF3293_01352"/>
<name>A0A136Q5D5_9FIRM</name>
<evidence type="ECO:0000313" key="2">
    <source>
        <dbReference type="Proteomes" id="UP000070366"/>
    </source>
</evidence>
<proteinExistence type="predicted"/>
<dbReference type="AlphaFoldDB" id="A0A136Q5D5"/>
<evidence type="ECO:0000313" key="1">
    <source>
        <dbReference type="EMBL" id="KXK65859.1"/>
    </source>
</evidence>